<feature type="compositionally biased region" description="Low complexity" evidence="1">
    <location>
        <begin position="213"/>
        <end position="229"/>
    </location>
</feature>
<dbReference type="GO" id="GO:0051082">
    <property type="term" value="F:unfolded protein binding"/>
    <property type="evidence" value="ECO:0007669"/>
    <property type="project" value="TreeGrafter"/>
</dbReference>
<gene>
    <name evidence="3" type="ORF">K7X08_028160</name>
</gene>
<feature type="compositionally biased region" description="Polar residues" evidence="1">
    <location>
        <begin position="300"/>
        <end position="335"/>
    </location>
</feature>
<keyword evidence="4" id="KW-1185">Reference proteome</keyword>
<evidence type="ECO:0000256" key="1">
    <source>
        <dbReference type="SAM" id="MobiDB-lite"/>
    </source>
</evidence>
<evidence type="ECO:0000313" key="4">
    <source>
        <dbReference type="Proteomes" id="UP001152561"/>
    </source>
</evidence>
<reference evidence="4" key="1">
    <citation type="journal article" date="2023" name="Proc. Natl. Acad. Sci. U.S.A.">
        <title>Genomic and structural basis for evolution of tropane alkaloid biosynthesis.</title>
        <authorList>
            <person name="Wanga Y.-J."/>
            <person name="Taina T."/>
            <person name="Yua J.-Y."/>
            <person name="Lia J."/>
            <person name="Xua B."/>
            <person name="Chenc J."/>
            <person name="D'Auriad J.C."/>
            <person name="Huanga J.-P."/>
            <person name="Huanga S.-X."/>
        </authorList>
    </citation>
    <scope>NUCLEOTIDE SEQUENCE [LARGE SCALE GENOMIC DNA]</scope>
    <source>
        <strain evidence="4">cv. KIB-2019</strain>
    </source>
</reference>
<dbReference type="EMBL" id="JAJAGQ010000003">
    <property type="protein sequence ID" value="KAJ8568627.1"/>
    <property type="molecule type" value="Genomic_DNA"/>
</dbReference>
<sequence length="876" mass="92684">MSNSSNCGVLGGVARVSIPTNVRKTIQNIKEITGNDSEEEIFAMLRECSMDPNETAQKLLLQDTFHEVKRKRDRRKENSVKESAEPKWKTGMPGRGNKGIRGNLTFRHALHDVGGGKNGKDNITKQILDKNVNLSSVPNVDAKNISSSSSAAVNGPSGLASGSNGIVQNAHASTRRGVKQFVANTGVQTTSADASRHPKVATGNRDVHGQRRPNSGNSSRTLSSSPPSGAYLSASDPVLLPSQDSRPAGVVGTVRREVGSQLPVDHVSSNSNGSKTTTAISDAGSSNIQVKIPSKFQGPGKNQLQEYSQIASSTHGGSSVSRPSSNYNDRFQTVGPQKGPCKEWKPKPVNSNLAQGSALAAAASSGVSTDSVEANTLSQPPAAGPEIKEITADLQEKLEESHISDVEHVIIPNHLHVPEVEKLGFCFGSFDTSFTLGTSTNIAPEHVKSPPLSEASECIEEAASEQIPSHQNASVAAEDTDYSDQPPPSHGQESLPTKGDDISSSAPEGSEPKQESLQAGQQYSVVHTSPNYNFGFVPPILGNQLPPFESAESQPRDVSRLPNFLVQQPVDPTGYYAQFYRSSADSDGRISPFHSVGVSTQYNGSVAVVPPHTSQEGGKTLALSAAAPTPLVTQAAGLMQSSIAVPQQPVPVFRQATGMHLPHYPPNYIPYGHYFSPLYVPPTAIHQLLSNGAFSQQPQAGGIYPSPPSAAARYSLSQYRPGANVGNSAHMGVPGTYAPYGSSPVNYNPSSATSTGNPASNEDLSASQFQESNVYVSGQQSESSGVWINAHNRDLSSLQASSFYNLPQGQVALTPTQLGHGTFAGVYHPAQPVTASSVHPLLQHSQTLAGPVDMVGPTANVYQLPQHSQMNWPSSY</sequence>
<dbReference type="OrthoDB" id="753279at2759"/>
<evidence type="ECO:0000313" key="3">
    <source>
        <dbReference type="EMBL" id="KAJ8568627.1"/>
    </source>
</evidence>
<dbReference type="InterPro" id="IPR009060">
    <property type="entry name" value="UBA-like_sf"/>
</dbReference>
<feature type="domain" description="GBF-interacting protein 1 N-terminal" evidence="2">
    <location>
        <begin position="18"/>
        <end position="77"/>
    </location>
</feature>
<comment type="caution">
    <text evidence="3">The sequence shown here is derived from an EMBL/GenBank/DDBJ whole genome shotgun (WGS) entry which is preliminary data.</text>
</comment>
<organism evidence="3 4">
    <name type="scientific">Anisodus acutangulus</name>
    <dbReference type="NCBI Taxonomy" id="402998"/>
    <lineage>
        <taxon>Eukaryota</taxon>
        <taxon>Viridiplantae</taxon>
        <taxon>Streptophyta</taxon>
        <taxon>Embryophyta</taxon>
        <taxon>Tracheophyta</taxon>
        <taxon>Spermatophyta</taxon>
        <taxon>Magnoliopsida</taxon>
        <taxon>eudicotyledons</taxon>
        <taxon>Gunneridae</taxon>
        <taxon>Pentapetalae</taxon>
        <taxon>asterids</taxon>
        <taxon>lamiids</taxon>
        <taxon>Solanales</taxon>
        <taxon>Solanaceae</taxon>
        <taxon>Solanoideae</taxon>
        <taxon>Hyoscyameae</taxon>
        <taxon>Anisodus</taxon>
    </lineage>
</organism>
<feature type="region of interest" description="Disordered" evidence="1">
    <location>
        <begin position="259"/>
        <end position="342"/>
    </location>
</feature>
<feature type="compositionally biased region" description="Polar residues" evidence="1">
    <location>
        <begin position="267"/>
        <end position="289"/>
    </location>
</feature>
<accession>A0A9Q1MUA5</accession>
<dbReference type="PANTHER" id="PTHR46775">
    <property type="entry name" value="FLOCCULATION PROTEIN (DUF1296)"/>
    <property type="match status" value="1"/>
</dbReference>
<feature type="region of interest" description="Disordered" evidence="1">
    <location>
        <begin position="185"/>
        <end position="247"/>
    </location>
</feature>
<feature type="compositionally biased region" description="Basic and acidic residues" evidence="1">
    <location>
        <begin position="75"/>
        <end position="88"/>
    </location>
</feature>
<dbReference type="InterPro" id="IPR009719">
    <property type="entry name" value="GIP1_N"/>
</dbReference>
<dbReference type="InterPro" id="IPR044277">
    <property type="entry name" value="GIP1"/>
</dbReference>
<name>A0A9Q1MUA5_9SOLA</name>
<dbReference type="SUPFAM" id="SSF46934">
    <property type="entry name" value="UBA-like"/>
    <property type="match status" value="1"/>
</dbReference>
<dbReference type="Proteomes" id="UP001152561">
    <property type="component" value="Unassembled WGS sequence"/>
</dbReference>
<dbReference type="AlphaFoldDB" id="A0A9Q1MUA5"/>
<feature type="region of interest" description="Disordered" evidence="1">
    <location>
        <begin position="442"/>
        <end position="521"/>
    </location>
</feature>
<evidence type="ECO:0000259" key="2">
    <source>
        <dbReference type="Pfam" id="PF06972"/>
    </source>
</evidence>
<dbReference type="PANTHER" id="PTHR46775:SF3">
    <property type="entry name" value="GBF-INTERACTING PROTEIN 1-LIKE ISOFORM X1"/>
    <property type="match status" value="1"/>
</dbReference>
<proteinExistence type="predicted"/>
<dbReference type="Pfam" id="PF06972">
    <property type="entry name" value="GIP1_N"/>
    <property type="match status" value="1"/>
</dbReference>
<protein>
    <recommendedName>
        <fullName evidence="2">GBF-interacting protein 1 N-terminal domain-containing protein</fullName>
    </recommendedName>
</protein>
<feature type="region of interest" description="Disordered" evidence="1">
    <location>
        <begin position="68"/>
        <end position="98"/>
    </location>
</feature>